<reference evidence="2" key="1">
    <citation type="submission" date="2021-01" db="EMBL/GenBank/DDBJ databases">
        <title>Whole genome shotgun sequence of Virgisporangium aurantiacum NBRC 16421.</title>
        <authorList>
            <person name="Komaki H."/>
            <person name="Tamura T."/>
        </authorList>
    </citation>
    <scope>NUCLEOTIDE SEQUENCE</scope>
    <source>
        <strain evidence="2">NBRC 16421</strain>
    </source>
</reference>
<evidence type="ECO:0008006" key="4">
    <source>
        <dbReference type="Google" id="ProtNLM"/>
    </source>
</evidence>
<name>A0A8J3Z250_9ACTN</name>
<accession>A0A8J3Z250</accession>
<evidence type="ECO:0000313" key="2">
    <source>
        <dbReference type="EMBL" id="GIJ53663.1"/>
    </source>
</evidence>
<sequence length="170" mass="18131">MFEEFNGIPMHPLLVHAAVVFVPLLALAAIGYAFVPLIRPHLRWILAALAVVAPGSALFAKLSGDAFFDRGLARGNITEGFIPVIEEHQSFGTMTLYWTIALGVATLALVYVVAPRIAAVGTAVTSGPAWRTNPILKWILAGVVTVLAAVSIYYVFRTGDSGAKAVWDGK</sequence>
<keyword evidence="1" id="KW-0472">Membrane</keyword>
<dbReference type="AlphaFoldDB" id="A0A8J3Z250"/>
<feature type="transmembrane region" description="Helical" evidence="1">
    <location>
        <begin position="135"/>
        <end position="156"/>
    </location>
</feature>
<dbReference type="RefSeq" id="WP_203988125.1">
    <property type="nucleotide sequence ID" value="NZ_BOPG01000009.1"/>
</dbReference>
<keyword evidence="3" id="KW-1185">Reference proteome</keyword>
<gene>
    <name evidence="2" type="ORF">Vau01_011790</name>
</gene>
<keyword evidence="1" id="KW-1133">Transmembrane helix</keyword>
<evidence type="ECO:0000256" key="1">
    <source>
        <dbReference type="SAM" id="Phobius"/>
    </source>
</evidence>
<comment type="caution">
    <text evidence="2">The sequence shown here is derived from an EMBL/GenBank/DDBJ whole genome shotgun (WGS) entry which is preliminary data.</text>
</comment>
<proteinExistence type="predicted"/>
<dbReference type="Proteomes" id="UP000612585">
    <property type="component" value="Unassembled WGS sequence"/>
</dbReference>
<keyword evidence="1" id="KW-0812">Transmembrane</keyword>
<feature type="transmembrane region" description="Helical" evidence="1">
    <location>
        <begin position="13"/>
        <end position="35"/>
    </location>
</feature>
<evidence type="ECO:0000313" key="3">
    <source>
        <dbReference type="Proteomes" id="UP000612585"/>
    </source>
</evidence>
<feature type="transmembrane region" description="Helical" evidence="1">
    <location>
        <begin position="42"/>
        <end position="60"/>
    </location>
</feature>
<feature type="transmembrane region" description="Helical" evidence="1">
    <location>
        <begin position="96"/>
        <end position="114"/>
    </location>
</feature>
<dbReference type="EMBL" id="BOPG01000009">
    <property type="protein sequence ID" value="GIJ53663.1"/>
    <property type="molecule type" value="Genomic_DNA"/>
</dbReference>
<protein>
    <recommendedName>
        <fullName evidence="4">DUF2231 domain-containing protein</fullName>
    </recommendedName>
</protein>
<organism evidence="2 3">
    <name type="scientific">Virgisporangium aurantiacum</name>
    <dbReference type="NCBI Taxonomy" id="175570"/>
    <lineage>
        <taxon>Bacteria</taxon>
        <taxon>Bacillati</taxon>
        <taxon>Actinomycetota</taxon>
        <taxon>Actinomycetes</taxon>
        <taxon>Micromonosporales</taxon>
        <taxon>Micromonosporaceae</taxon>
        <taxon>Virgisporangium</taxon>
    </lineage>
</organism>